<dbReference type="PANTHER" id="PTHR43464">
    <property type="entry name" value="METHYLTRANSFERASE"/>
    <property type="match status" value="1"/>
</dbReference>
<keyword evidence="5" id="KW-1185">Reference proteome</keyword>
<reference evidence="4 5" key="1">
    <citation type="submission" date="2013-12" db="EMBL/GenBank/DDBJ databases">
        <authorList>
            <consortium name="DOE Joint Genome Institute"/>
            <person name="Muyzer G."/>
            <person name="Huntemann M."/>
            <person name="Han J."/>
            <person name="Chen A."/>
            <person name="Kyrpides N."/>
            <person name="Mavromatis K."/>
            <person name="Markowitz V."/>
            <person name="Palaniappan K."/>
            <person name="Ivanova N."/>
            <person name="Schaumberg A."/>
            <person name="Pati A."/>
            <person name="Liolios K."/>
            <person name="Nordberg H.P."/>
            <person name="Cantor M.N."/>
            <person name="Hua S.X."/>
            <person name="Woyke T."/>
        </authorList>
    </citation>
    <scope>NUCLEOTIDE SEQUENCE [LARGE SCALE GENOMIC DNA]</scope>
    <source>
        <strain evidence="4 5">ARh 1</strain>
    </source>
</reference>
<dbReference type="SUPFAM" id="SSF53335">
    <property type="entry name" value="S-adenosyl-L-methionine-dependent methyltransferases"/>
    <property type="match status" value="1"/>
</dbReference>
<evidence type="ECO:0000313" key="4">
    <source>
        <dbReference type="EMBL" id="AHF00119.1"/>
    </source>
</evidence>
<proteinExistence type="predicted"/>
<dbReference type="CDD" id="cd02440">
    <property type="entry name" value="AdoMet_MTases"/>
    <property type="match status" value="1"/>
</dbReference>
<dbReference type="PANTHER" id="PTHR43464:SF19">
    <property type="entry name" value="UBIQUINONE BIOSYNTHESIS O-METHYLTRANSFERASE, MITOCHONDRIAL"/>
    <property type="match status" value="1"/>
</dbReference>
<dbReference type="GO" id="GO:0032259">
    <property type="term" value="P:methylation"/>
    <property type="evidence" value="ECO:0007669"/>
    <property type="project" value="UniProtKB-KW"/>
</dbReference>
<dbReference type="KEGG" id="tti:THITH_09850"/>
<name>W0DT11_9GAMM</name>
<dbReference type="Pfam" id="PF13489">
    <property type="entry name" value="Methyltransf_23"/>
    <property type="match status" value="1"/>
</dbReference>
<dbReference type="EMBL" id="CP007029">
    <property type="protein sequence ID" value="AHF00119.1"/>
    <property type="molecule type" value="Genomic_DNA"/>
</dbReference>
<keyword evidence="1" id="KW-0489">Methyltransferase</keyword>
<evidence type="ECO:0008006" key="6">
    <source>
        <dbReference type="Google" id="ProtNLM"/>
    </source>
</evidence>
<gene>
    <name evidence="4" type="ORF">THITH_09850</name>
</gene>
<dbReference type="GO" id="GO:0008168">
    <property type="term" value="F:methyltransferase activity"/>
    <property type="evidence" value="ECO:0007669"/>
    <property type="project" value="UniProtKB-KW"/>
</dbReference>
<dbReference type="RefSeq" id="WP_006748339.1">
    <property type="nucleotide sequence ID" value="NZ_CP007029.1"/>
</dbReference>
<keyword evidence="3" id="KW-0949">S-adenosyl-L-methionine</keyword>
<evidence type="ECO:0000256" key="3">
    <source>
        <dbReference type="ARBA" id="ARBA00022691"/>
    </source>
</evidence>
<dbReference type="Proteomes" id="UP000005289">
    <property type="component" value="Chromosome"/>
</dbReference>
<evidence type="ECO:0000256" key="2">
    <source>
        <dbReference type="ARBA" id="ARBA00022679"/>
    </source>
</evidence>
<organism evidence="4 5">
    <name type="scientific">Thioalkalivibrio paradoxus ARh 1</name>
    <dbReference type="NCBI Taxonomy" id="713585"/>
    <lineage>
        <taxon>Bacteria</taxon>
        <taxon>Pseudomonadati</taxon>
        <taxon>Pseudomonadota</taxon>
        <taxon>Gammaproteobacteria</taxon>
        <taxon>Chromatiales</taxon>
        <taxon>Ectothiorhodospiraceae</taxon>
        <taxon>Thioalkalivibrio</taxon>
    </lineage>
</organism>
<dbReference type="AlphaFoldDB" id="W0DT11"/>
<accession>W0DT11</accession>
<dbReference type="STRING" id="713585.THITH_09850"/>
<dbReference type="HOGENOM" id="CLU_1486555_0_0_6"/>
<protein>
    <recommendedName>
        <fullName evidence="6">Type 11 methyltransferase</fullName>
    </recommendedName>
</protein>
<evidence type="ECO:0000256" key="1">
    <source>
        <dbReference type="ARBA" id="ARBA00022603"/>
    </source>
</evidence>
<evidence type="ECO:0000313" key="5">
    <source>
        <dbReference type="Proteomes" id="UP000005289"/>
    </source>
</evidence>
<dbReference type="Gene3D" id="3.40.50.150">
    <property type="entry name" value="Vaccinia Virus protein VP39"/>
    <property type="match status" value="1"/>
</dbReference>
<keyword evidence="2" id="KW-0808">Transferase</keyword>
<dbReference type="InterPro" id="IPR029063">
    <property type="entry name" value="SAM-dependent_MTases_sf"/>
</dbReference>
<dbReference type="OrthoDB" id="9792690at2"/>
<sequence length="186" mass="20580">MADQGAEGVLSPWLQRRRFAAALPYLTGRVLDVGCGSGALAGRLKADRYYGTDVDPESLELARSRFPNYVFSSQLPALDERFDTVVALAVIEHDAEPGDFLKRLTAYMRDSNSRLVVTTPHPSMDWIHDVGAAIGLFSKHANEEHEGLLDRATLVRAGAVAGLRLSSYRRFLFSANQIAVFQKEDR</sequence>